<dbReference type="GO" id="GO:0005930">
    <property type="term" value="C:axoneme"/>
    <property type="evidence" value="ECO:0007669"/>
    <property type="project" value="UniProtKB-SubCell"/>
</dbReference>
<evidence type="ECO:0000256" key="7">
    <source>
        <dbReference type="ARBA" id="ARBA00022794"/>
    </source>
</evidence>
<dbReference type="Gene3D" id="2.130.10.10">
    <property type="entry name" value="YVTN repeat-like/Quinoprotein amine dehydrogenase"/>
    <property type="match status" value="2"/>
</dbReference>
<organism evidence="20 21">
    <name type="scientific">Electrophorus voltai</name>
    <dbReference type="NCBI Taxonomy" id="2609070"/>
    <lineage>
        <taxon>Eukaryota</taxon>
        <taxon>Metazoa</taxon>
        <taxon>Chordata</taxon>
        <taxon>Craniata</taxon>
        <taxon>Vertebrata</taxon>
        <taxon>Euteleostomi</taxon>
        <taxon>Actinopterygii</taxon>
        <taxon>Neopterygii</taxon>
        <taxon>Teleostei</taxon>
        <taxon>Ostariophysi</taxon>
        <taxon>Gymnotiformes</taxon>
        <taxon>Gymnotoidei</taxon>
        <taxon>Gymnotidae</taxon>
        <taxon>Electrophorus</taxon>
    </lineage>
</organism>
<protein>
    <recommendedName>
        <fullName evidence="13">WD repeat-containing protein 35</fullName>
    </recommendedName>
</protein>
<dbReference type="PROSITE" id="PS50082">
    <property type="entry name" value="WD_REPEATS_2"/>
    <property type="match status" value="1"/>
</dbReference>
<keyword evidence="7" id="KW-0970">Cilium biogenesis/degradation</keyword>
<dbReference type="InterPro" id="IPR056158">
    <property type="entry name" value="Beta-prop_IFT121_2nd"/>
</dbReference>
<evidence type="ECO:0000259" key="19">
    <source>
        <dbReference type="Pfam" id="PF25768"/>
    </source>
</evidence>
<dbReference type="FunFam" id="1.25.40.470:FF:000004">
    <property type="entry name" value="WD repeat-containing protein 35"/>
    <property type="match status" value="1"/>
</dbReference>
<dbReference type="FunFam" id="2.130.10.10:FF:000187">
    <property type="entry name" value="WD repeat-containing protein 35"/>
    <property type="match status" value="1"/>
</dbReference>
<evidence type="ECO:0000256" key="12">
    <source>
        <dbReference type="ARBA" id="ARBA00062232"/>
    </source>
</evidence>
<dbReference type="PANTHER" id="PTHR12764">
    <property type="entry name" value="WD REPEAT DOMAIN-RELATED"/>
    <property type="match status" value="1"/>
</dbReference>
<evidence type="ECO:0000256" key="2">
    <source>
        <dbReference type="ARBA" id="ARBA00004300"/>
    </source>
</evidence>
<dbReference type="GO" id="GO:0097730">
    <property type="term" value="C:non-motile cilium"/>
    <property type="evidence" value="ECO:0007669"/>
    <property type="project" value="TreeGrafter"/>
</dbReference>
<dbReference type="InterPro" id="IPR015943">
    <property type="entry name" value="WD40/YVTN_repeat-like_dom_sf"/>
</dbReference>
<keyword evidence="8" id="KW-0969">Cilium</keyword>
<dbReference type="Pfam" id="PF23387">
    <property type="entry name" value="TPR_IFT80_172"/>
    <property type="match status" value="1"/>
</dbReference>
<dbReference type="InterPro" id="IPR057361">
    <property type="entry name" value="TPR_WDR35"/>
</dbReference>
<feature type="domain" description="IFT121-like zinc finger" evidence="15">
    <location>
        <begin position="1422"/>
        <end position="1464"/>
    </location>
</feature>
<dbReference type="SMART" id="SM00320">
    <property type="entry name" value="WD40"/>
    <property type="match status" value="4"/>
</dbReference>
<keyword evidence="10" id="KW-0966">Cell projection</keyword>
<evidence type="ECO:0000259" key="15">
    <source>
        <dbReference type="Pfam" id="PF23145"/>
    </source>
</evidence>
<comment type="subcellular location">
    <subcellularLocation>
        <location evidence="3">Cytoplasm</location>
        <location evidence="3">Cytoskeleton</location>
        <location evidence="3">Cilium axoneme</location>
    </subcellularLocation>
    <subcellularLocation>
        <location evidence="1">Cytoplasm</location>
        <location evidence="1">Cytoskeleton</location>
        <location evidence="1">Cilium basal body</location>
    </subcellularLocation>
    <subcellularLocation>
        <location evidence="2">Cytoplasm</location>
        <location evidence="2">Cytoskeleton</location>
        <location evidence="2">Microtubule organizing center</location>
        <location evidence="2">Centrosome</location>
    </subcellularLocation>
</comment>
<evidence type="ECO:0000256" key="1">
    <source>
        <dbReference type="ARBA" id="ARBA00004120"/>
    </source>
</evidence>
<dbReference type="InterPro" id="IPR036322">
    <property type="entry name" value="WD40_repeat_dom_sf"/>
</dbReference>
<keyword evidence="9" id="KW-0206">Cytoskeleton</keyword>
<feature type="non-terminal residue" evidence="20">
    <location>
        <position position="1"/>
    </location>
</feature>
<feature type="domain" description="IFT121 second beta-propeller" evidence="17">
    <location>
        <begin position="712"/>
        <end position="953"/>
    </location>
</feature>
<feature type="domain" description="IFT121/TULP4 N-terminal" evidence="18">
    <location>
        <begin position="2"/>
        <end position="284"/>
    </location>
</feature>
<dbReference type="Pfam" id="PF23145">
    <property type="entry name" value="Zf_2nd_IFT121"/>
    <property type="match status" value="1"/>
</dbReference>
<dbReference type="Pfam" id="PF25768">
    <property type="entry name" value="TPR_IFT121"/>
    <property type="match status" value="1"/>
</dbReference>
<dbReference type="Gene3D" id="1.25.40.470">
    <property type="match status" value="1"/>
</dbReference>
<dbReference type="GO" id="GO:0035721">
    <property type="term" value="P:intraciliary retrograde transport"/>
    <property type="evidence" value="ECO:0007669"/>
    <property type="project" value="TreeGrafter"/>
</dbReference>
<accession>A0AAD8Z2M7</accession>
<proteinExistence type="predicted"/>
<evidence type="ECO:0000256" key="6">
    <source>
        <dbReference type="ARBA" id="ARBA00022737"/>
    </source>
</evidence>
<dbReference type="SUPFAM" id="SSF82171">
    <property type="entry name" value="DPP6 N-terminal domain-like"/>
    <property type="match status" value="1"/>
</dbReference>
<dbReference type="InterPro" id="IPR039857">
    <property type="entry name" value="Ift122/121"/>
</dbReference>
<reference evidence="20" key="1">
    <citation type="submission" date="2023-03" db="EMBL/GenBank/DDBJ databases">
        <title>Electrophorus voltai genome.</title>
        <authorList>
            <person name="Bian C."/>
        </authorList>
    </citation>
    <scope>NUCLEOTIDE SEQUENCE</scope>
    <source>
        <strain evidence="20">CB-2022</strain>
        <tissue evidence="20">Muscle</tissue>
    </source>
</reference>
<dbReference type="InterPro" id="IPR001680">
    <property type="entry name" value="WD40_rpt"/>
</dbReference>
<feature type="domain" description="IFT80/172/WDR35 TPR" evidence="16">
    <location>
        <begin position="984"/>
        <end position="1073"/>
    </location>
</feature>
<feature type="repeat" description="WD" evidence="14">
    <location>
        <begin position="19"/>
        <end position="50"/>
    </location>
</feature>
<sequence>DAKLKGLAAPSNLSMNQTLEGHSGAVQVVTWNEQYQKLTTSDQNGLIIVWMLYKGSWYEEMINNRNKSVVRSMSWNADGEKICIVYEDGAVIVGSVDGNRIWGKELKGIQLAHVAWSPDSKILLFGMANGEIHIYDNQGNFIMKMTLHCLMNVTGLLSIAGIHWYAGTEGYVEPDCPCLAICYDNGRCQVMRYENDDNPVIIDTGMNVASVQWNHCGSVLAVAGSLRNMGSDKDVNVLNFYTPFGEHLRTLKVPGKQMTAVSWEGGGLRIALAVDSFIYFANIRPDYKWGYCSNTVVYAYTRPDRMEYSVVFWDTKNNEKFVKYVKSLLSVTTCGDFCILATKADHSHPQEDTDPDAVVATGEKVDQALTWHLSRVCKYVLVLCNSIGTPLDSKYIDIGRRNHPWHMANLHKHLVSVLCSSQKAREMQPSGGRLCLRFPAWPSLVYSAGAERILLRVSVPHVLQRVSVSHVVPRVSVPHVLLRVSVPHVLLRVSVPHVLQRVSVPHVVPRVSVPHVVPRVSVPHVVPRVSVPHVVPRVSVPHVVPRVSVPHVVPRVSVSHVVPRVSVSHVVPRVSVPHVVPRVSVPHVLPRVSVPHVLPRVSVPHVLPRVSVPHVLLRVSVPHVLLRVSVPHVLPRVSVPHVLPCVSVPHVLLRVSVPHVLLRVSVPHVLLRVSVPHVLLRVSVSHVLLHASVFHGETVLTLQTQHSNIQGQLNPLFVTMTKTHVIAASREALYTWQYRVAKKLTALEINQVAKTRKEGRERVYHIDDSPTGTTDGTLDFAKAFTATRDPICCITASDKILLVGRESGTLHRYSLPNVSLLQKYSLSSRAYQLSLNCNSSRLAIIDMMGVLTFFDMEARGSPGDAEGASLAGDPSKFERKDVWDMQWANDNPDLFAMMEKTRMYVFRNLDPEEPIQTSGFICNFEDLEIKSVLLDEIMKEPERPNKDFLMNFEIRSLRDSRTLIEKVGIEDASQFIEDNPHPRLWRLLAEAALQTLELKTAEQAFVRCRDYQGIEFVKRLGKLQSEAMKQAEVAAYFGRFEEAEKMYLDMDRRDLAISLRIKLGDWFRVLQLLRTGSGDSDDALQEQAYNAIGDYFADRQKWLNAVQYYLQGRNQERLAECYYMLEDYEGLERLANSLPENHKLLPDIGQMFVTVGMCEQAVSAYLRCSQPKAAVETCVHLNQWNKAVELAKNHNMKEIGPLLSKYATHLLEKNKTLEAVELYRKAHHFLEAAKLMFKIADEEAKKRTRPLRVKKLYVLAALLVENYHEQVKSSQHSKAKGKKSEATSALAGLLEEDAAASDGCTVDKAWRGAEAYHFLLLAQRQLYDGTPEAGMSTALHLRDYEDIIPPVEIYSLLAVCASASRAFGTCSRAFIKLESLESLSAEQRQLYEDLALEIFTKHSPKDSRLLDSPDDSSEGKPPTCIVTGRRISDYQFWMCSVCKHCAREQDITSHSFCPLCHAPLA</sequence>
<keyword evidence="21" id="KW-1185">Reference proteome</keyword>
<evidence type="ECO:0000313" key="20">
    <source>
        <dbReference type="EMBL" id="KAK1791279.1"/>
    </source>
</evidence>
<comment type="function">
    <text evidence="11">As a component of the IFT complex A (IFT-A), a complex required for retrograde ciliary transport and entry into cilia of G protein-coupled receptors (GPCRs), it is involved in ciliogenesis and ciliary protein trafficking. May promote CASP3 activation and TNF-stimulated apoptosis.</text>
</comment>
<evidence type="ECO:0000256" key="5">
    <source>
        <dbReference type="ARBA" id="ARBA00022574"/>
    </source>
</evidence>
<dbReference type="PANTHER" id="PTHR12764:SF5">
    <property type="entry name" value="LD29485P"/>
    <property type="match status" value="1"/>
</dbReference>
<dbReference type="Pfam" id="PF24797">
    <property type="entry name" value="Beta-prop_WDR35_TULP_N"/>
    <property type="match status" value="1"/>
</dbReference>
<evidence type="ECO:0000256" key="3">
    <source>
        <dbReference type="ARBA" id="ARBA00004430"/>
    </source>
</evidence>
<keyword evidence="5 14" id="KW-0853">WD repeat</keyword>
<evidence type="ECO:0000256" key="8">
    <source>
        <dbReference type="ARBA" id="ARBA00023069"/>
    </source>
</evidence>
<evidence type="ECO:0000256" key="11">
    <source>
        <dbReference type="ARBA" id="ARBA00058990"/>
    </source>
</evidence>
<evidence type="ECO:0000256" key="4">
    <source>
        <dbReference type="ARBA" id="ARBA00022490"/>
    </source>
</evidence>
<comment type="subunit">
    <text evidence="12">Component of the IFT complex A (IFT-A) complex. IFT-A complex is divided into a core subcomplex composed of IFT122:IFT140:WDR19 which is associated with TULP3 and a peripheral subcomplex composed of IFT43:WDR35:TTC21B. Interacts directy with IFT122, ITF43 and TTC21B. Interacts with IFT43. Interacts with CFAP61.</text>
</comment>
<dbReference type="InterPro" id="IPR056157">
    <property type="entry name" value="TPR_IFT80_172_dom"/>
</dbReference>
<dbReference type="InterPro" id="IPR056170">
    <property type="entry name" value="Znf_IFT121-like"/>
</dbReference>
<feature type="domain" description="IFT121 second beta-propeller" evidence="17">
    <location>
        <begin position="289"/>
        <end position="399"/>
    </location>
</feature>
<comment type="caution">
    <text evidence="20">The sequence shown here is derived from an EMBL/GenBank/DDBJ whole genome shotgun (WGS) entry which is preliminary data.</text>
</comment>
<evidence type="ECO:0000256" key="14">
    <source>
        <dbReference type="PROSITE-ProRule" id="PRU00221"/>
    </source>
</evidence>
<evidence type="ECO:0000313" key="21">
    <source>
        <dbReference type="Proteomes" id="UP001239994"/>
    </source>
</evidence>
<dbReference type="Pfam" id="PF25170">
    <property type="entry name" value="TPR_WDR35"/>
    <property type="match status" value="1"/>
</dbReference>
<evidence type="ECO:0000259" key="16">
    <source>
        <dbReference type="Pfam" id="PF23387"/>
    </source>
</evidence>
<evidence type="ECO:0000256" key="9">
    <source>
        <dbReference type="ARBA" id="ARBA00023212"/>
    </source>
</evidence>
<dbReference type="InterPro" id="IPR057979">
    <property type="entry name" value="TPR_IFT121"/>
</dbReference>
<dbReference type="GO" id="GO:0005813">
    <property type="term" value="C:centrosome"/>
    <property type="evidence" value="ECO:0007669"/>
    <property type="project" value="UniProtKB-SubCell"/>
</dbReference>
<evidence type="ECO:0000256" key="10">
    <source>
        <dbReference type="ARBA" id="ARBA00023273"/>
    </source>
</evidence>
<dbReference type="PROSITE" id="PS50294">
    <property type="entry name" value="WD_REPEATS_REGION"/>
    <property type="match status" value="1"/>
</dbReference>
<evidence type="ECO:0000259" key="17">
    <source>
        <dbReference type="Pfam" id="PF23390"/>
    </source>
</evidence>
<dbReference type="GO" id="GO:0030991">
    <property type="term" value="C:intraciliary transport particle A"/>
    <property type="evidence" value="ECO:0007669"/>
    <property type="project" value="TreeGrafter"/>
</dbReference>
<dbReference type="GO" id="GO:1905515">
    <property type="term" value="P:non-motile cilium assembly"/>
    <property type="evidence" value="ECO:0007669"/>
    <property type="project" value="TreeGrafter"/>
</dbReference>
<evidence type="ECO:0000259" key="18">
    <source>
        <dbReference type="Pfam" id="PF24797"/>
    </source>
</evidence>
<dbReference type="Pfam" id="PF23390">
    <property type="entry name" value="Beta-prop_WDR35_2nd"/>
    <property type="match status" value="2"/>
</dbReference>
<dbReference type="GO" id="GO:0061512">
    <property type="term" value="P:protein localization to cilium"/>
    <property type="evidence" value="ECO:0007669"/>
    <property type="project" value="TreeGrafter"/>
</dbReference>
<keyword evidence="6" id="KW-0677">Repeat</keyword>
<keyword evidence="4" id="KW-0963">Cytoplasm</keyword>
<dbReference type="EMBL" id="JAROKS010000020">
    <property type="protein sequence ID" value="KAK1791279.1"/>
    <property type="molecule type" value="Genomic_DNA"/>
</dbReference>
<dbReference type="InterPro" id="IPR056159">
    <property type="entry name" value="Beta-prop_IFT121_TULP_N"/>
</dbReference>
<dbReference type="Proteomes" id="UP001239994">
    <property type="component" value="Unassembled WGS sequence"/>
</dbReference>
<feature type="domain" description="IFT121-like TPR repeats" evidence="19">
    <location>
        <begin position="1307"/>
        <end position="1406"/>
    </location>
</feature>
<name>A0AAD8Z2M7_9TELE</name>
<evidence type="ECO:0000256" key="13">
    <source>
        <dbReference type="ARBA" id="ARBA00070596"/>
    </source>
</evidence>
<gene>
    <name evidence="20" type="ORF">P4O66_013298</name>
</gene>
<dbReference type="SUPFAM" id="SSF50978">
    <property type="entry name" value="WD40 repeat-like"/>
    <property type="match status" value="1"/>
</dbReference>